<evidence type="ECO:0000256" key="2">
    <source>
        <dbReference type="SAM" id="Phobius"/>
    </source>
</evidence>
<feature type="region of interest" description="Disordered" evidence="1">
    <location>
        <begin position="725"/>
        <end position="744"/>
    </location>
</feature>
<keyword evidence="2" id="KW-0472">Membrane</keyword>
<dbReference type="Gene3D" id="3.10.310.50">
    <property type="match status" value="1"/>
</dbReference>
<proteinExistence type="predicted"/>
<dbReference type="AlphaFoldDB" id="A0A1G9FZK1"/>
<reference evidence="4 5" key="1">
    <citation type="submission" date="2016-10" db="EMBL/GenBank/DDBJ databases">
        <authorList>
            <person name="de Groot N.N."/>
        </authorList>
    </citation>
    <scope>NUCLEOTIDE SEQUENCE [LARGE SCALE GENOMIC DNA]</scope>
    <source>
        <strain evidence="4 5">CGMCC 4.5727</strain>
    </source>
</reference>
<evidence type="ECO:0000313" key="4">
    <source>
        <dbReference type="EMBL" id="SDK93799.1"/>
    </source>
</evidence>
<feature type="region of interest" description="Disordered" evidence="1">
    <location>
        <begin position="1"/>
        <end position="30"/>
    </location>
</feature>
<sequence>MGREARSPWDARPGPCRARGPAPVGRKARSRPRITGHTLTYVTPTRDRSLPHIAARALLAALFVVALPLLLAGPVRAEGPITLSRNGQITDKVGALGDRGGEVTQALDRLYDDRGVQLFVAYVRDFSGQSAKSWANSTAERNGLGLDDILLAVATHDRQYAYSVDQDSRLSEAQLQEVASKAIEPALRQNDWAGAAIGAADGYNAVIAGQPVPTPAITPGDPDPGAAEEHGPATGDYVLPVVAVGSAGALAAYAYARSKRKKNGGAASGGAAGWGQGGGGPAPTPLPELDKRARLLLVETDDAVRTSTEELGFAAAQFGEDAVKRFQDSVTYAKSELTAAFKLRQQLDDAFPEDDATKRRMLNEIVSRCTEANRRLDAETADFDRLRALEQNAPEALTLAEGKFREVSARTTAAGGTYTTLTTRYADSAAAPVSGHIEEAKKRLLFATENLNQARQSLDAGEKGPAAVHLRAAEGAVDQASTLVDGVERLAAELSQAEAKLPGALTETETDLADARGLLKGTADGTSTADLQGRIARAESVLQDVRGATAGGRYDPIDALRRIEEADAALDEALAGAREREVADRRARGLLDQTLLTARSAVSAAADYITTHRGGVGSEARTRLAEAQRHLAQAEALAATDASGALARAQQADSMAREAQQLAERDVRSFDPYGGQLGGRPRSGGTGGAVLGGIILGEVLGGLGRGMGGGFGGGYGGRGGGGFGGPGSFGGGGTRGRMGGGGRF</sequence>
<keyword evidence="2" id="KW-0812">Transmembrane</keyword>
<feature type="compositionally biased region" description="Gly residues" evidence="1">
    <location>
        <begin position="266"/>
        <end position="281"/>
    </location>
</feature>
<dbReference type="EMBL" id="FNFF01000014">
    <property type="protein sequence ID" value="SDK93799.1"/>
    <property type="molecule type" value="Genomic_DNA"/>
</dbReference>
<name>A0A1G9FZK1_9ACTN</name>
<feature type="region of interest" description="Disordered" evidence="1">
    <location>
        <begin position="265"/>
        <end position="287"/>
    </location>
</feature>
<keyword evidence="5" id="KW-1185">Reference proteome</keyword>
<evidence type="ECO:0000256" key="1">
    <source>
        <dbReference type="SAM" id="MobiDB-lite"/>
    </source>
</evidence>
<feature type="transmembrane region" description="Helical" evidence="2">
    <location>
        <begin position="53"/>
        <end position="75"/>
    </location>
</feature>
<protein>
    <submittedName>
        <fullName evidence="4">Uncharacterized membrane protein YgcG, contains a TPM-fold domain</fullName>
    </submittedName>
</protein>
<feature type="compositionally biased region" description="Low complexity" evidence="1">
    <location>
        <begin position="11"/>
        <end position="25"/>
    </location>
</feature>
<evidence type="ECO:0000259" key="3">
    <source>
        <dbReference type="Pfam" id="PF04536"/>
    </source>
</evidence>
<accession>A0A1G9FZK1</accession>
<evidence type="ECO:0000313" key="5">
    <source>
        <dbReference type="Proteomes" id="UP000199155"/>
    </source>
</evidence>
<organism evidence="4 5">
    <name type="scientific">Streptomyces indicus</name>
    <dbReference type="NCBI Taxonomy" id="417292"/>
    <lineage>
        <taxon>Bacteria</taxon>
        <taxon>Bacillati</taxon>
        <taxon>Actinomycetota</taxon>
        <taxon>Actinomycetes</taxon>
        <taxon>Kitasatosporales</taxon>
        <taxon>Streptomycetaceae</taxon>
        <taxon>Streptomyces</taxon>
    </lineage>
</organism>
<dbReference type="Pfam" id="PF04536">
    <property type="entry name" value="TPM_phosphatase"/>
    <property type="match status" value="1"/>
</dbReference>
<dbReference type="Proteomes" id="UP000199155">
    <property type="component" value="Unassembled WGS sequence"/>
</dbReference>
<dbReference type="InterPro" id="IPR007621">
    <property type="entry name" value="TPM_dom"/>
</dbReference>
<gene>
    <name evidence="4" type="ORF">SAMN05421806_114157</name>
</gene>
<keyword evidence="2" id="KW-1133">Transmembrane helix</keyword>
<dbReference type="STRING" id="417292.SAMN05421806_114157"/>
<feature type="domain" description="TPM" evidence="3">
    <location>
        <begin position="91"/>
        <end position="205"/>
    </location>
</feature>
<feature type="region of interest" description="Disordered" evidence="1">
    <location>
        <begin position="213"/>
        <end position="233"/>
    </location>
</feature>